<accession>A0A193GDM3</accession>
<dbReference type="Pfam" id="PF09335">
    <property type="entry name" value="VTT_dom"/>
    <property type="match status" value="1"/>
</dbReference>
<evidence type="ECO:0000256" key="3">
    <source>
        <dbReference type="ARBA" id="ARBA00022475"/>
    </source>
</evidence>
<evidence type="ECO:0000256" key="7">
    <source>
        <dbReference type="RuleBase" id="RU367016"/>
    </source>
</evidence>
<dbReference type="OrthoDB" id="9780918at2"/>
<keyword evidence="3 7" id="KW-1003">Cell membrane</keyword>
<evidence type="ECO:0000256" key="6">
    <source>
        <dbReference type="ARBA" id="ARBA00023136"/>
    </source>
</evidence>
<evidence type="ECO:0000313" key="10">
    <source>
        <dbReference type="Proteomes" id="UP000091926"/>
    </source>
</evidence>
<dbReference type="GO" id="GO:0005886">
    <property type="term" value="C:plasma membrane"/>
    <property type="evidence" value="ECO:0007669"/>
    <property type="project" value="UniProtKB-SubCell"/>
</dbReference>
<keyword evidence="4 7" id="KW-0812">Transmembrane</keyword>
<feature type="transmembrane region" description="Helical" evidence="7">
    <location>
        <begin position="59"/>
        <end position="81"/>
    </location>
</feature>
<gene>
    <name evidence="9" type="ORF">BAU07_09985</name>
</gene>
<feature type="transmembrane region" description="Helical" evidence="7">
    <location>
        <begin position="146"/>
        <end position="166"/>
    </location>
</feature>
<sequence length="213" mass="22974">MDQFVNQIRVFIENNQDWAGPVTAVLTMAESLVIVGLFVPATALLLITGGLVGSGTLDGASILVWGMAGAIVGDALSYWLGRGVGPKVLRRWPLSQHRTAVARARLFFSRYGFASVLAGRFMGPIRSTIPTVAGVMGMGHARFQTANVLSAALWMPVMLAPGYLTMRNMDDIGAASQIGMLVGTGISVVLGVWLLFMVMRKRRVAVPTRRTRR</sequence>
<keyword evidence="5 7" id="KW-1133">Transmembrane helix</keyword>
<feature type="transmembrane region" description="Helical" evidence="7">
    <location>
        <begin position="178"/>
        <end position="199"/>
    </location>
</feature>
<dbReference type="KEGG" id="bfz:BAU07_09985"/>
<dbReference type="STRING" id="463014.BAU07_09985"/>
<dbReference type="Proteomes" id="UP000091926">
    <property type="component" value="Chromosome"/>
</dbReference>
<proteinExistence type="inferred from homology"/>
<reference evidence="9 10" key="1">
    <citation type="submission" date="2016-06" db="EMBL/GenBank/DDBJ databases">
        <title>Complete genome sequences of Bordetella bronchialis and Bordetella flabilis.</title>
        <authorList>
            <person name="LiPuma J.J."/>
            <person name="Spilker T."/>
        </authorList>
    </citation>
    <scope>NUCLEOTIDE SEQUENCE [LARGE SCALE GENOMIC DNA]</scope>
    <source>
        <strain evidence="9 10">AU10664</strain>
    </source>
</reference>
<evidence type="ECO:0000313" key="9">
    <source>
        <dbReference type="EMBL" id="ANN77384.1"/>
    </source>
</evidence>
<feature type="transmembrane region" description="Helical" evidence="7">
    <location>
        <begin position="32"/>
        <end position="53"/>
    </location>
</feature>
<keyword evidence="10" id="KW-1185">Reference proteome</keyword>
<comment type="subcellular location">
    <subcellularLocation>
        <location evidence="1 7">Cell membrane</location>
        <topology evidence="1 7">Multi-pass membrane protein</topology>
    </subcellularLocation>
</comment>
<feature type="domain" description="VTT" evidence="8">
    <location>
        <begin position="39"/>
        <end position="163"/>
    </location>
</feature>
<dbReference type="InterPro" id="IPR032816">
    <property type="entry name" value="VTT_dom"/>
</dbReference>
<dbReference type="AlphaFoldDB" id="A0A193GDM3"/>
<dbReference type="RefSeq" id="WP_066656835.1">
    <property type="nucleotide sequence ID" value="NZ_CBCSCL010000005.1"/>
</dbReference>
<dbReference type="InterPro" id="IPR032818">
    <property type="entry name" value="DedA-like"/>
</dbReference>
<evidence type="ECO:0000259" key="8">
    <source>
        <dbReference type="Pfam" id="PF09335"/>
    </source>
</evidence>
<name>A0A193GDM3_9BORD</name>
<dbReference type="PANTHER" id="PTHR30353:SF15">
    <property type="entry name" value="INNER MEMBRANE PROTEIN YABI"/>
    <property type="match status" value="1"/>
</dbReference>
<protein>
    <recommendedName>
        <fullName evidence="8">VTT domain-containing protein</fullName>
    </recommendedName>
</protein>
<evidence type="ECO:0000256" key="1">
    <source>
        <dbReference type="ARBA" id="ARBA00004651"/>
    </source>
</evidence>
<keyword evidence="6 7" id="KW-0472">Membrane</keyword>
<evidence type="ECO:0000256" key="4">
    <source>
        <dbReference type="ARBA" id="ARBA00022692"/>
    </source>
</evidence>
<evidence type="ECO:0000256" key="2">
    <source>
        <dbReference type="ARBA" id="ARBA00010792"/>
    </source>
</evidence>
<evidence type="ECO:0000256" key="5">
    <source>
        <dbReference type="ARBA" id="ARBA00022989"/>
    </source>
</evidence>
<comment type="similarity">
    <text evidence="2 7">Belongs to the DedA family.</text>
</comment>
<dbReference type="EMBL" id="CP016172">
    <property type="protein sequence ID" value="ANN77384.1"/>
    <property type="molecule type" value="Genomic_DNA"/>
</dbReference>
<dbReference type="PANTHER" id="PTHR30353">
    <property type="entry name" value="INNER MEMBRANE PROTEIN DEDA-RELATED"/>
    <property type="match status" value="1"/>
</dbReference>
<organism evidence="9 10">
    <name type="scientific">Bordetella flabilis</name>
    <dbReference type="NCBI Taxonomy" id="463014"/>
    <lineage>
        <taxon>Bacteria</taxon>
        <taxon>Pseudomonadati</taxon>
        <taxon>Pseudomonadota</taxon>
        <taxon>Betaproteobacteria</taxon>
        <taxon>Burkholderiales</taxon>
        <taxon>Alcaligenaceae</taxon>
        <taxon>Bordetella</taxon>
    </lineage>
</organism>